<evidence type="ECO:0000256" key="1">
    <source>
        <dbReference type="SAM" id="Coils"/>
    </source>
</evidence>
<feature type="non-terminal residue" evidence="2">
    <location>
        <position position="1"/>
    </location>
</feature>
<keyword evidence="1" id="KW-0175">Coiled coil</keyword>
<name>X1BN55_9ZZZZ</name>
<accession>X1BN55</accession>
<evidence type="ECO:0000313" key="2">
    <source>
        <dbReference type="EMBL" id="GAG96440.1"/>
    </source>
</evidence>
<sequence>FQAFVDSTGSDDVVELDAMSAIEPQAFRQIVRDAVTDHFDQEIHDKRQEDAKEACSDAEDELRELYEKLEEVHDQVTARIEAIQEGE</sequence>
<organism evidence="2">
    <name type="scientific">marine sediment metagenome</name>
    <dbReference type="NCBI Taxonomy" id="412755"/>
    <lineage>
        <taxon>unclassified sequences</taxon>
        <taxon>metagenomes</taxon>
        <taxon>ecological metagenomes</taxon>
    </lineage>
</organism>
<reference evidence="2" key="1">
    <citation type="journal article" date="2014" name="Front. Microbiol.">
        <title>High frequency of phylogenetically diverse reductive dehalogenase-homologous genes in deep subseafloor sedimentary metagenomes.</title>
        <authorList>
            <person name="Kawai M."/>
            <person name="Futagami T."/>
            <person name="Toyoda A."/>
            <person name="Takaki Y."/>
            <person name="Nishi S."/>
            <person name="Hori S."/>
            <person name="Arai W."/>
            <person name="Tsubouchi T."/>
            <person name="Morono Y."/>
            <person name="Uchiyama I."/>
            <person name="Ito T."/>
            <person name="Fujiyama A."/>
            <person name="Inagaki F."/>
            <person name="Takami H."/>
        </authorList>
    </citation>
    <scope>NUCLEOTIDE SEQUENCE</scope>
    <source>
        <strain evidence="2">Expedition CK06-06</strain>
    </source>
</reference>
<gene>
    <name evidence="2" type="ORF">S01H4_47103</name>
</gene>
<feature type="coiled-coil region" evidence="1">
    <location>
        <begin position="48"/>
        <end position="86"/>
    </location>
</feature>
<dbReference type="EMBL" id="BART01026401">
    <property type="protein sequence ID" value="GAG96440.1"/>
    <property type="molecule type" value="Genomic_DNA"/>
</dbReference>
<proteinExistence type="predicted"/>
<dbReference type="AlphaFoldDB" id="X1BN55"/>
<protein>
    <submittedName>
        <fullName evidence="2">Uncharacterized protein</fullName>
    </submittedName>
</protein>
<comment type="caution">
    <text evidence="2">The sequence shown here is derived from an EMBL/GenBank/DDBJ whole genome shotgun (WGS) entry which is preliminary data.</text>
</comment>